<evidence type="ECO:0000256" key="5">
    <source>
        <dbReference type="ARBA" id="ARBA00022517"/>
    </source>
</evidence>
<gene>
    <name evidence="8" type="ORF">K458DRAFT_309438</name>
</gene>
<evidence type="ECO:0008006" key="10">
    <source>
        <dbReference type="Google" id="ProtNLM"/>
    </source>
</evidence>
<dbReference type="Pfam" id="PF09135">
    <property type="entry name" value="Alb1"/>
    <property type="match status" value="1"/>
</dbReference>
<feature type="compositionally biased region" description="Basic residues" evidence="7">
    <location>
        <begin position="1"/>
        <end position="20"/>
    </location>
</feature>
<dbReference type="InterPro" id="IPR022784">
    <property type="entry name" value="Ribosome_bgen_Alb1"/>
</dbReference>
<feature type="region of interest" description="Disordered" evidence="7">
    <location>
        <begin position="1"/>
        <end position="114"/>
    </location>
</feature>
<evidence type="ECO:0000256" key="3">
    <source>
        <dbReference type="ARBA" id="ARBA00022448"/>
    </source>
</evidence>
<dbReference type="GO" id="GO:0030687">
    <property type="term" value="C:preribosome, large subunit precursor"/>
    <property type="evidence" value="ECO:0007669"/>
    <property type="project" value="TreeGrafter"/>
</dbReference>
<evidence type="ECO:0000256" key="7">
    <source>
        <dbReference type="SAM" id="MobiDB-lite"/>
    </source>
</evidence>
<dbReference type="AlphaFoldDB" id="A0A6G1IU89"/>
<name>A0A6G1IU89_9PLEO</name>
<feature type="compositionally biased region" description="Basic residues" evidence="7">
    <location>
        <begin position="66"/>
        <end position="81"/>
    </location>
</feature>
<reference evidence="8" key="1">
    <citation type="journal article" date="2020" name="Stud. Mycol.">
        <title>101 Dothideomycetes genomes: a test case for predicting lifestyles and emergence of pathogens.</title>
        <authorList>
            <person name="Haridas S."/>
            <person name="Albert R."/>
            <person name="Binder M."/>
            <person name="Bloem J."/>
            <person name="Labutti K."/>
            <person name="Salamov A."/>
            <person name="Andreopoulos B."/>
            <person name="Baker S."/>
            <person name="Barry K."/>
            <person name="Bills G."/>
            <person name="Bluhm B."/>
            <person name="Cannon C."/>
            <person name="Castanera R."/>
            <person name="Culley D."/>
            <person name="Daum C."/>
            <person name="Ezra D."/>
            <person name="Gonzalez J."/>
            <person name="Henrissat B."/>
            <person name="Kuo A."/>
            <person name="Liang C."/>
            <person name="Lipzen A."/>
            <person name="Lutzoni F."/>
            <person name="Magnuson J."/>
            <person name="Mondo S."/>
            <person name="Nolan M."/>
            <person name="Ohm R."/>
            <person name="Pangilinan J."/>
            <person name="Park H.-J."/>
            <person name="Ramirez L."/>
            <person name="Alfaro M."/>
            <person name="Sun H."/>
            <person name="Tritt A."/>
            <person name="Yoshinaga Y."/>
            <person name="Zwiers L.-H."/>
            <person name="Turgeon B."/>
            <person name="Goodwin S."/>
            <person name="Spatafora J."/>
            <person name="Crous P."/>
            <person name="Grigoriev I."/>
        </authorList>
    </citation>
    <scope>NUCLEOTIDE SEQUENCE</scope>
    <source>
        <strain evidence="8">CBS 122367</strain>
    </source>
</reference>
<keyword evidence="9" id="KW-1185">Reference proteome</keyword>
<organism evidence="8 9">
    <name type="scientific">Lentithecium fluviatile CBS 122367</name>
    <dbReference type="NCBI Taxonomy" id="1168545"/>
    <lineage>
        <taxon>Eukaryota</taxon>
        <taxon>Fungi</taxon>
        <taxon>Dikarya</taxon>
        <taxon>Ascomycota</taxon>
        <taxon>Pezizomycotina</taxon>
        <taxon>Dothideomycetes</taxon>
        <taxon>Pleosporomycetidae</taxon>
        <taxon>Pleosporales</taxon>
        <taxon>Massarineae</taxon>
        <taxon>Lentitheciaceae</taxon>
        <taxon>Lentithecium</taxon>
    </lineage>
</organism>
<feature type="region of interest" description="Disordered" evidence="7">
    <location>
        <begin position="128"/>
        <end position="159"/>
    </location>
</feature>
<evidence type="ECO:0000256" key="2">
    <source>
        <dbReference type="ARBA" id="ARBA00004496"/>
    </source>
</evidence>
<dbReference type="GO" id="GO:0005737">
    <property type="term" value="C:cytoplasm"/>
    <property type="evidence" value="ECO:0007669"/>
    <property type="project" value="UniProtKB-SubCell"/>
</dbReference>
<keyword evidence="6" id="KW-0539">Nucleus</keyword>
<dbReference type="OrthoDB" id="5304887at2759"/>
<dbReference type="EMBL" id="MU005591">
    <property type="protein sequence ID" value="KAF2681511.1"/>
    <property type="molecule type" value="Genomic_DNA"/>
</dbReference>
<evidence type="ECO:0000313" key="9">
    <source>
        <dbReference type="Proteomes" id="UP000799291"/>
    </source>
</evidence>
<accession>A0A6G1IU89</accession>
<evidence type="ECO:0000256" key="6">
    <source>
        <dbReference type="ARBA" id="ARBA00023242"/>
    </source>
</evidence>
<proteinExistence type="predicted"/>
<dbReference type="PANTHER" id="PTHR28280:SF1">
    <property type="entry name" value="SHUTTLING PRE-60S FACTOR ECM1"/>
    <property type="match status" value="1"/>
</dbReference>
<sequence>MAKTAKVKKRQSTLHSRAARRAVSPSDPSISKSLDKSMTRSSASPPPHPASTKPHVLAAQNAGITKKSKSKPVKRAQRLRQLKGMERAADNMDKLELKRMKSVGKEKKVKERAKGWEEVNGVWTKKKKTKNTLEEDEQEKRGGREWVSDEEMDDTAAGTEDAVPDAIAGEVKELEVVVPASVPLPVATEVDEYL</sequence>
<keyword evidence="4" id="KW-0963">Cytoplasm</keyword>
<comment type="subcellular location">
    <subcellularLocation>
        <location evidence="2">Cytoplasm</location>
    </subcellularLocation>
    <subcellularLocation>
        <location evidence="1">Nucleus</location>
    </subcellularLocation>
</comment>
<protein>
    <recommendedName>
        <fullName evidence="10">Ribosome biogenesis protein Alb1</fullName>
    </recommendedName>
</protein>
<dbReference type="GO" id="GO:0005730">
    <property type="term" value="C:nucleolus"/>
    <property type="evidence" value="ECO:0007669"/>
    <property type="project" value="TreeGrafter"/>
</dbReference>
<evidence type="ECO:0000256" key="4">
    <source>
        <dbReference type="ARBA" id="ARBA00022490"/>
    </source>
</evidence>
<dbReference type="PANTHER" id="PTHR28280">
    <property type="entry name" value="SHUTTLING PRE-60S FACTOR ECM1"/>
    <property type="match status" value="1"/>
</dbReference>
<dbReference type="GO" id="GO:0000055">
    <property type="term" value="P:ribosomal large subunit export from nucleus"/>
    <property type="evidence" value="ECO:0007669"/>
    <property type="project" value="TreeGrafter"/>
</dbReference>
<keyword evidence="3" id="KW-0813">Transport</keyword>
<evidence type="ECO:0000313" key="8">
    <source>
        <dbReference type="EMBL" id="KAF2681511.1"/>
    </source>
</evidence>
<evidence type="ECO:0000256" key="1">
    <source>
        <dbReference type="ARBA" id="ARBA00004123"/>
    </source>
</evidence>
<dbReference type="InterPro" id="IPR053278">
    <property type="entry name" value="Pre-60S_factor_ECM1"/>
</dbReference>
<feature type="compositionally biased region" description="Basic and acidic residues" evidence="7">
    <location>
        <begin position="138"/>
        <end position="147"/>
    </location>
</feature>
<keyword evidence="5" id="KW-0690">Ribosome biogenesis</keyword>
<dbReference type="Proteomes" id="UP000799291">
    <property type="component" value="Unassembled WGS sequence"/>
</dbReference>
<feature type="compositionally biased region" description="Basic and acidic residues" evidence="7">
    <location>
        <begin position="83"/>
        <end position="114"/>
    </location>
</feature>